<dbReference type="Gene3D" id="1.10.510.10">
    <property type="entry name" value="Transferase(Phosphotransferase) domain 1"/>
    <property type="match status" value="1"/>
</dbReference>
<evidence type="ECO:0000256" key="7">
    <source>
        <dbReference type="PROSITE-ProRule" id="PRU10141"/>
    </source>
</evidence>
<evidence type="ECO:0000313" key="10">
    <source>
        <dbReference type="EMBL" id="KAG6408894.1"/>
    </source>
</evidence>
<evidence type="ECO:0000256" key="2">
    <source>
        <dbReference type="ARBA" id="ARBA00022527"/>
    </source>
</evidence>
<dbReference type="GO" id="GO:0005524">
    <property type="term" value="F:ATP binding"/>
    <property type="evidence" value="ECO:0007669"/>
    <property type="project" value="UniProtKB-UniRule"/>
</dbReference>
<sequence length="614" mass="68890">MGIFSSKPLPKPKPNPYARRDPPELSEPPPETPRRRPNPPPSPAKHLMAALLRRHASMKPNAAEIPEGEEKEDEAAVGLNKSFGLSKKFASKFEIGEVVGRGHFGYTCSAIAKKGDLKAHKLAVKIIPKSKIATYSDAILVYEPRFRTCAKHNELIVMNKTINHLLREIDGSMVVLRPQAGDGIRVETFGCKNSVMIRRMTTAVAIEDVRREVKILRALTGHPNVARFHDAFEDSENVYIVMEGGKFTEDHARTIIVQILNIVAFCHLQGVIHRDIKPENFLFSSKEEDSQIKAIDFGLSDVIRPDQQLNEIVGSAYYVAPEVLRRSYGTEADIWSIGVIAYILLCGSRPFWARTESGIFRAVLKASPGFNDDPWPSSSSESKDFVRCLLCKDPGRRISAAQALCHPWLRDHEKVKLQLDVHVFRPMRAYMRSSPLRRAALRALSKVLRADELYYLEKQFGLLSPDANAGITLETIKMGFFRFIAGVDEKRNRCDEGIPDPGFPRADASELQLNTLGYRKMHRDEFCAAALSVHQMEIVDGWEERARSAYAIFERDGNRAILIQELASELGLSPTVPIHAVLQEHIRHSDGKLTLQGFLRLLHTLQPCSPAKTP</sequence>
<dbReference type="PANTHER" id="PTHR24349">
    <property type="entry name" value="SERINE/THREONINE-PROTEIN KINASE"/>
    <property type="match status" value="1"/>
</dbReference>
<keyword evidence="5" id="KW-0418">Kinase</keyword>
<dbReference type="AlphaFoldDB" id="A0A8X8XA57"/>
<organism evidence="10">
    <name type="scientific">Salvia splendens</name>
    <name type="common">Scarlet sage</name>
    <dbReference type="NCBI Taxonomy" id="180675"/>
    <lineage>
        <taxon>Eukaryota</taxon>
        <taxon>Viridiplantae</taxon>
        <taxon>Streptophyta</taxon>
        <taxon>Embryophyta</taxon>
        <taxon>Tracheophyta</taxon>
        <taxon>Spermatophyta</taxon>
        <taxon>Magnoliopsida</taxon>
        <taxon>eudicotyledons</taxon>
        <taxon>Gunneridae</taxon>
        <taxon>Pentapetalae</taxon>
        <taxon>asterids</taxon>
        <taxon>lamiids</taxon>
        <taxon>Lamiales</taxon>
        <taxon>Lamiaceae</taxon>
        <taxon>Nepetoideae</taxon>
        <taxon>Mentheae</taxon>
        <taxon>Salviinae</taxon>
        <taxon>Salvia</taxon>
        <taxon>Salvia subgen. Calosphace</taxon>
        <taxon>core Calosphace</taxon>
    </lineage>
</organism>
<dbReference type="Gene3D" id="1.10.238.10">
    <property type="entry name" value="EF-hand"/>
    <property type="match status" value="2"/>
</dbReference>
<dbReference type="InterPro" id="IPR000719">
    <property type="entry name" value="Prot_kinase_dom"/>
</dbReference>
<dbReference type="Pfam" id="PF00069">
    <property type="entry name" value="Pkinase"/>
    <property type="match status" value="1"/>
</dbReference>
<evidence type="ECO:0000256" key="3">
    <source>
        <dbReference type="ARBA" id="ARBA00022679"/>
    </source>
</evidence>
<dbReference type="SUPFAM" id="SSF56112">
    <property type="entry name" value="Protein kinase-like (PK-like)"/>
    <property type="match status" value="1"/>
</dbReference>
<keyword evidence="2" id="KW-0723">Serine/threonine-protein kinase</keyword>
<evidence type="ECO:0000256" key="4">
    <source>
        <dbReference type="ARBA" id="ARBA00022741"/>
    </source>
</evidence>
<feature type="domain" description="Protein kinase" evidence="9">
    <location>
        <begin position="93"/>
        <end position="409"/>
    </location>
</feature>
<dbReference type="InterPro" id="IPR011009">
    <property type="entry name" value="Kinase-like_dom_sf"/>
</dbReference>
<accession>A0A8X8XA57</accession>
<evidence type="ECO:0000256" key="5">
    <source>
        <dbReference type="ARBA" id="ARBA00022777"/>
    </source>
</evidence>
<proteinExistence type="inferred from homology"/>
<dbReference type="PROSITE" id="PS00107">
    <property type="entry name" value="PROTEIN_KINASE_ATP"/>
    <property type="match status" value="1"/>
</dbReference>
<protein>
    <recommendedName>
        <fullName evidence="9">Protein kinase domain-containing protein</fullName>
    </recommendedName>
</protein>
<dbReference type="InterPro" id="IPR008271">
    <property type="entry name" value="Ser/Thr_kinase_AS"/>
</dbReference>
<reference evidence="10" key="2">
    <citation type="submission" date="2020-08" db="EMBL/GenBank/DDBJ databases">
        <title>Plant Genome Project.</title>
        <authorList>
            <person name="Zhang R.-G."/>
        </authorList>
    </citation>
    <scope>NUCLEOTIDE SEQUENCE</scope>
    <source>
        <strain evidence="10">Huo1</strain>
        <tissue evidence="10">Leaf</tissue>
    </source>
</reference>
<dbReference type="SMART" id="SM00220">
    <property type="entry name" value="S_TKc"/>
    <property type="match status" value="1"/>
</dbReference>
<dbReference type="GO" id="GO:0004674">
    <property type="term" value="F:protein serine/threonine kinase activity"/>
    <property type="evidence" value="ECO:0007669"/>
    <property type="project" value="UniProtKB-KW"/>
</dbReference>
<dbReference type="PROSITE" id="PS00108">
    <property type="entry name" value="PROTEIN_KINASE_ST"/>
    <property type="match status" value="1"/>
</dbReference>
<feature type="binding site" evidence="7">
    <location>
        <position position="125"/>
    </location>
    <ligand>
        <name>ATP</name>
        <dbReference type="ChEBI" id="CHEBI:30616"/>
    </ligand>
</feature>
<dbReference type="InterPro" id="IPR050205">
    <property type="entry name" value="CDPK_Ser/Thr_kinases"/>
</dbReference>
<feature type="region of interest" description="Disordered" evidence="8">
    <location>
        <begin position="1"/>
        <end position="46"/>
    </location>
</feature>
<dbReference type="SUPFAM" id="SSF47473">
    <property type="entry name" value="EF-hand"/>
    <property type="match status" value="1"/>
</dbReference>
<comment type="similarity">
    <text evidence="1">Belongs to the protein kinase superfamily. CAMK Ser/Thr protein kinase family. CaMK subfamily.</text>
</comment>
<dbReference type="InterPro" id="IPR011992">
    <property type="entry name" value="EF-hand-dom_pair"/>
</dbReference>
<gene>
    <name evidence="10" type="ORF">SASPL_131920</name>
</gene>
<dbReference type="InterPro" id="IPR017441">
    <property type="entry name" value="Protein_kinase_ATP_BS"/>
</dbReference>
<dbReference type="EMBL" id="PNBA02000011">
    <property type="protein sequence ID" value="KAG6408894.1"/>
    <property type="molecule type" value="Genomic_DNA"/>
</dbReference>
<name>A0A8X8XA57_SALSN</name>
<comment type="caution">
    <text evidence="10">The sequence shown here is derived from an EMBL/GenBank/DDBJ whole genome shotgun (WGS) entry which is preliminary data.</text>
</comment>
<dbReference type="Proteomes" id="UP000298416">
    <property type="component" value="Unassembled WGS sequence"/>
</dbReference>
<dbReference type="PROSITE" id="PS50011">
    <property type="entry name" value="PROTEIN_KINASE_DOM"/>
    <property type="match status" value="1"/>
</dbReference>
<reference evidence="10" key="1">
    <citation type="submission" date="2018-01" db="EMBL/GenBank/DDBJ databases">
        <authorList>
            <person name="Mao J.F."/>
        </authorList>
    </citation>
    <scope>NUCLEOTIDE SEQUENCE</scope>
    <source>
        <strain evidence="10">Huo1</strain>
        <tissue evidence="10">Leaf</tissue>
    </source>
</reference>
<evidence type="ECO:0000313" key="11">
    <source>
        <dbReference type="Proteomes" id="UP000298416"/>
    </source>
</evidence>
<dbReference type="Gene3D" id="3.30.200.20">
    <property type="entry name" value="Phosphorylase Kinase, domain 1"/>
    <property type="match status" value="2"/>
</dbReference>
<evidence type="ECO:0000256" key="1">
    <source>
        <dbReference type="ARBA" id="ARBA00005354"/>
    </source>
</evidence>
<keyword evidence="4 7" id="KW-0547">Nucleotide-binding</keyword>
<dbReference type="CDD" id="cd05117">
    <property type="entry name" value="STKc_CAMK"/>
    <property type="match status" value="1"/>
</dbReference>
<keyword evidence="3" id="KW-0808">Transferase</keyword>
<keyword evidence="6 7" id="KW-0067">ATP-binding</keyword>
<dbReference type="FunFam" id="1.10.510.10:FF:000111">
    <property type="entry name" value="CDPK-related kinase 1"/>
    <property type="match status" value="1"/>
</dbReference>
<keyword evidence="11" id="KW-1185">Reference proteome</keyword>
<evidence type="ECO:0000256" key="6">
    <source>
        <dbReference type="ARBA" id="ARBA00022840"/>
    </source>
</evidence>
<evidence type="ECO:0000256" key="8">
    <source>
        <dbReference type="SAM" id="MobiDB-lite"/>
    </source>
</evidence>
<evidence type="ECO:0000259" key="9">
    <source>
        <dbReference type="PROSITE" id="PS50011"/>
    </source>
</evidence>